<reference evidence="1 2" key="1">
    <citation type="journal article" date="2017" name="Nat. Commun.">
        <title>Genome assembly with in vitro proximity ligation data and whole-genome triplication in lettuce.</title>
        <authorList>
            <person name="Reyes-Chin-Wo S."/>
            <person name="Wang Z."/>
            <person name="Yang X."/>
            <person name="Kozik A."/>
            <person name="Arikit S."/>
            <person name="Song C."/>
            <person name="Xia L."/>
            <person name="Froenicke L."/>
            <person name="Lavelle D.O."/>
            <person name="Truco M.J."/>
            <person name="Xia R."/>
            <person name="Zhu S."/>
            <person name="Xu C."/>
            <person name="Xu H."/>
            <person name="Xu X."/>
            <person name="Cox K."/>
            <person name="Korf I."/>
            <person name="Meyers B.C."/>
            <person name="Michelmore R.W."/>
        </authorList>
    </citation>
    <scope>NUCLEOTIDE SEQUENCE [LARGE SCALE GENOMIC DNA]</scope>
    <source>
        <strain evidence="2">cv. Salinas</strain>
        <tissue evidence="1">Seedlings</tissue>
    </source>
</reference>
<dbReference type="AlphaFoldDB" id="A0A9R1UG66"/>
<dbReference type="Proteomes" id="UP000235145">
    <property type="component" value="Unassembled WGS sequence"/>
</dbReference>
<comment type="caution">
    <text evidence="1">The sequence shown here is derived from an EMBL/GenBank/DDBJ whole genome shotgun (WGS) entry which is preliminary data.</text>
</comment>
<name>A0A9R1UG66_LACSA</name>
<accession>A0A9R1UG66</accession>
<dbReference type="EMBL" id="NBSK02000009">
    <property type="protein sequence ID" value="KAJ0186524.1"/>
    <property type="molecule type" value="Genomic_DNA"/>
</dbReference>
<gene>
    <name evidence="1" type="ORF">LSAT_V11C900487930</name>
</gene>
<evidence type="ECO:0000313" key="2">
    <source>
        <dbReference type="Proteomes" id="UP000235145"/>
    </source>
</evidence>
<protein>
    <submittedName>
        <fullName evidence="1">Uncharacterized protein</fullName>
    </submittedName>
</protein>
<keyword evidence="2" id="KW-1185">Reference proteome</keyword>
<sequence>MVNPDSIATRQHFSMFYNMGYSETLTTWIMDHFHVPIMADSMLSCIGMFHTTNIIVTHPLKFVFVGSIPESISAFLPSSGPRELTADMVKSIEGTDKPTKRGKNHK</sequence>
<evidence type="ECO:0000313" key="1">
    <source>
        <dbReference type="EMBL" id="KAJ0186524.1"/>
    </source>
</evidence>
<organism evidence="1 2">
    <name type="scientific">Lactuca sativa</name>
    <name type="common">Garden lettuce</name>
    <dbReference type="NCBI Taxonomy" id="4236"/>
    <lineage>
        <taxon>Eukaryota</taxon>
        <taxon>Viridiplantae</taxon>
        <taxon>Streptophyta</taxon>
        <taxon>Embryophyta</taxon>
        <taxon>Tracheophyta</taxon>
        <taxon>Spermatophyta</taxon>
        <taxon>Magnoliopsida</taxon>
        <taxon>eudicotyledons</taxon>
        <taxon>Gunneridae</taxon>
        <taxon>Pentapetalae</taxon>
        <taxon>asterids</taxon>
        <taxon>campanulids</taxon>
        <taxon>Asterales</taxon>
        <taxon>Asteraceae</taxon>
        <taxon>Cichorioideae</taxon>
        <taxon>Cichorieae</taxon>
        <taxon>Lactucinae</taxon>
        <taxon>Lactuca</taxon>
    </lineage>
</organism>
<proteinExistence type="predicted"/>